<dbReference type="CDD" id="cd06849">
    <property type="entry name" value="lipoyl_domain"/>
    <property type="match status" value="1"/>
</dbReference>
<dbReference type="InterPro" id="IPR000089">
    <property type="entry name" value="Biotin_lipoyl"/>
</dbReference>
<dbReference type="OrthoDB" id="9805770at2"/>
<evidence type="ECO:0000256" key="4">
    <source>
        <dbReference type="ARBA" id="ARBA00022823"/>
    </source>
</evidence>
<keyword evidence="5 6" id="KW-0012">Acyltransferase</keyword>
<dbReference type="RefSeq" id="WP_141856231.1">
    <property type="nucleotide sequence ID" value="NZ_VFMM01000001.1"/>
</dbReference>
<reference evidence="10 11" key="1">
    <citation type="submission" date="2019-06" db="EMBL/GenBank/DDBJ databases">
        <title>Sequencing the genomes of 1000 actinobacteria strains.</title>
        <authorList>
            <person name="Klenk H.-P."/>
        </authorList>
    </citation>
    <scope>NUCLEOTIDE SEQUENCE [LARGE SCALE GENOMIC DNA]</scope>
    <source>
        <strain evidence="10 11">DSM 17305</strain>
    </source>
</reference>
<evidence type="ECO:0000259" key="8">
    <source>
        <dbReference type="PROSITE" id="PS50968"/>
    </source>
</evidence>
<protein>
    <recommendedName>
        <fullName evidence="6">Dihydrolipoamide acetyltransferase component of pyruvate dehydrogenase complex</fullName>
        <ecNumber evidence="6">2.3.1.-</ecNumber>
    </recommendedName>
</protein>
<dbReference type="InterPro" id="IPR050743">
    <property type="entry name" value="2-oxoacid_DH_E2_comp"/>
</dbReference>
<evidence type="ECO:0000256" key="1">
    <source>
        <dbReference type="ARBA" id="ARBA00001938"/>
    </source>
</evidence>
<dbReference type="Pfam" id="PF02817">
    <property type="entry name" value="E3_binding"/>
    <property type="match status" value="1"/>
</dbReference>
<dbReference type="Gene3D" id="2.40.50.100">
    <property type="match status" value="1"/>
</dbReference>
<dbReference type="PANTHER" id="PTHR43178">
    <property type="entry name" value="DIHYDROLIPOAMIDE ACETYLTRANSFERASE COMPONENT OF PYRUVATE DEHYDROGENASE COMPLEX"/>
    <property type="match status" value="1"/>
</dbReference>
<dbReference type="Gene3D" id="4.10.320.10">
    <property type="entry name" value="E3-binding domain"/>
    <property type="match status" value="1"/>
</dbReference>
<dbReference type="Proteomes" id="UP000316298">
    <property type="component" value="Unassembled WGS sequence"/>
</dbReference>
<keyword evidence="11" id="KW-1185">Reference proteome</keyword>
<dbReference type="SUPFAM" id="SSF52777">
    <property type="entry name" value="CoA-dependent acyltransferases"/>
    <property type="match status" value="1"/>
</dbReference>
<evidence type="ECO:0000256" key="7">
    <source>
        <dbReference type="SAM" id="MobiDB-lite"/>
    </source>
</evidence>
<dbReference type="InterPro" id="IPR001078">
    <property type="entry name" value="2-oxoacid_DH_actylTfrase"/>
</dbReference>
<keyword evidence="4 6" id="KW-0450">Lipoyl</keyword>
<name>A0A542ETQ9_9ACTN</name>
<evidence type="ECO:0000256" key="6">
    <source>
        <dbReference type="RuleBase" id="RU003423"/>
    </source>
</evidence>
<evidence type="ECO:0000256" key="3">
    <source>
        <dbReference type="ARBA" id="ARBA00022679"/>
    </source>
</evidence>
<dbReference type="GO" id="GO:0031405">
    <property type="term" value="F:lipoic acid binding"/>
    <property type="evidence" value="ECO:0007669"/>
    <property type="project" value="TreeGrafter"/>
</dbReference>
<feature type="domain" description="Lipoyl-binding" evidence="8">
    <location>
        <begin position="3"/>
        <end position="78"/>
    </location>
</feature>
<accession>A0A542ETQ9</accession>
<feature type="region of interest" description="Disordered" evidence="7">
    <location>
        <begin position="81"/>
        <end position="190"/>
    </location>
</feature>
<evidence type="ECO:0000313" key="10">
    <source>
        <dbReference type="EMBL" id="TQJ18743.1"/>
    </source>
</evidence>
<dbReference type="SUPFAM" id="SSF51230">
    <property type="entry name" value="Single hybrid motif"/>
    <property type="match status" value="1"/>
</dbReference>
<dbReference type="PROSITE" id="PS50968">
    <property type="entry name" value="BIOTINYL_LIPOYL"/>
    <property type="match status" value="1"/>
</dbReference>
<proteinExistence type="inferred from homology"/>
<dbReference type="PANTHER" id="PTHR43178:SF5">
    <property type="entry name" value="LIPOAMIDE ACYLTRANSFERASE COMPONENT OF BRANCHED-CHAIN ALPHA-KETO ACID DEHYDROGENASE COMPLEX, MITOCHONDRIAL"/>
    <property type="match status" value="1"/>
</dbReference>
<dbReference type="GO" id="GO:0005737">
    <property type="term" value="C:cytoplasm"/>
    <property type="evidence" value="ECO:0007669"/>
    <property type="project" value="TreeGrafter"/>
</dbReference>
<dbReference type="EMBL" id="VFMM01000001">
    <property type="protein sequence ID" value="TQJ18743.1"/>
    <property type="molecule type" value="Genomic_DNA"/>
</dbReference>
<dbReference type="FunFam" id="3.30.559.10:FF:000007">
    <property type="entry name" value="Dihydrolipoamide acetyltransferase component of pyruvate dehydrogenase complex"/>
    <property type="match status" value="1"/>
</dbReference>
<comment type="cofactor">
    <cofactor evidence="1 6">
        <name>(R)-lipoate</name>
        <dbReference type="ChEBI" id="CHEBI:83088"/>
    </cofactor>
</comment>
<feature type="domain" description="Peripheral subunit-binding (PSBD)" evidence="9">
    <location>
        <begin position="196"/>
        <end position="233"/>
    </location>
</feature>
<dbReference type="GO" id="GO:0016407">
    <property type="term" value="F:acetyltransferase activity"/>
    <property type="evidence" value="ECO:0007669"/>
    <property type="project" value="TreeGrafter"/>
</dbReference>
<dbReference type="Gene3D" id="3.30.559.10">
    <property type="entry name" value="Chloramphenicol acetyltransferase-like domain"/>
    <property type="match status" value="1"/>
</dbReference>
<evidence type="ECO:0000313" key="11">
    <source>
        <dbReference type="Proteomes" id="UP000316298"/>
    </source>
</evidence>
<dbReference type="Pfam" id="PF00364">
    <property type="entry name" value="Biotin_lipoyl"/>
    <property type="match status" value="1"/>
</dbReference>
<dbReference type="PROSITE" id="PS51826">
    <property type="entry name" value="PSBD"/>
    <property type="match status" value="1"/>
</dbReference>
<comment type="similarity">
    <text evidence="2 6">Belongs to the 2-oxoacid dehydrogenase family.</text>
</comment>
<dbReference type="InterPro" id="IPR011053">
    <property type="entry name" value="Single_hybrid_motif"/>
</dbReference>
<organism evidence="10 11">
    <name type="scientific">Kribbella jejuensis</name>
    <dbReference type="NCBI Taxonomy" id="236068"/>
    <lineage>
        <taxon>Bacteria</taxon>
        <taxon>Bacillati</taxon>
        <taxon>Actinomycetota</taxon>
        <taxon>Actinomycetes</taxon>
        <taxon>Propionibacteriales</taxon>
        <taxon>Kribbellaceae</taxon>
        <taxon>Kribbella</taxon>
    </lineage>
</organism>
<feature type="compositionally biased region" description="Low complexity" evidence="7">
    <location>
        <begin position="157"/>
        <end position="176"/>
    </location>
</feature>
<feature type="compositionally biased region" description="Low complexity" evidence="7">
    <location>
        <begin position="133"/>
        <end position="149"/>
    </location>
</feature>
<keyword evidence="3 6" id="KW-0808">Transferase</keyword>
<dbReference type="InterPro" id="IPR023213">
    <property type="entry name" value="CAT-like_dom_sf"/>
</dbReference>
<dbReference type="InterPro" id="IPR004167">
    <property type="entry name" value="PSBD"/>
</dbReference>
<dbReference type="Pfam" id="PF00198">
    <property type="entry name" value="2-oxoacid_dh"/>
    <property type="match status" value="1"/>
</dbReference>
<dbReference type="InterPro" id="IPR036625">
    <property type="entry name" value="E3-bd_dom_sf"/>
</dbReference>
<comment type="caution">
    <text evidence="10">The sequence shown here is derived from an EMBL/GenBank/DDBJ whole genome shotgun (WGS) entry which is preliminary data.</text>
</comment>
<evidence type="ECO:0000259" key="9">
    <source>
        <dbReference type="PROSITE" id="PS51826"/>
    </source>
</evidence>
<dbReference type="AlphaFoldDB" id="A0A542ETQ9"/>
<sequence>MGIQQFRLPDVGEGLVEAEIVSWKVKPGDTVKLNDTIVEIETAKSLVELPVPFAGVITDLLVPEGETVPVGTPIISVQTESAGEEPLADDMVPSIPEPEESGGRTAVLVGYGPKTTESKRRQRKPAPTPGGTPTPVGTPGTAGAALAATPAPPPAPATAAPAAFAPTAPAGTGQAPAAPPSTPAPAAGGNGTVHVLAKPPVRKLAKDLGIDLATVTATGAGGVITRADVEAYVAAPADAPVATVPAYEPAPVISGREDTRVPVKGVQKVMAQAMVASAFTAPHVTEWITVDVSATMELVERLKSDRAFKDLRVSPLLIVAKAVTLAARRTPIVNAAWDEQAQEIVYKGAVNLGIAAATPRGLIVPNIKGADSLTLPDLCRALNDLVATAREGKTQPADQAGGSFTITNVGVFGVDAGTPIINPGEAAILAFGAVRKQPWVVDDEIVPRWITTLALSFDHRLIDGEKGSTFLADVASILEDPARALMF</sequence>
<evidence type="ECO:0000256" key="5">
    <source>
        <dbReference type="ARBA" id="ARBA00023315"/>
    </source>
</evidence>
<gene>
    <name evidence="10" type="ORF">FB475_2892</name>
</gene>
<dbReference type="SUPFAM" id="SSF47005">
    <property type="entry name" value="Peripheral subunit-binding domain of 2-oxo acid dehydrogenase complex"/>
    <property type="match status" value="1"/>
</dbReference>
<keyword evidence="10" id="KW-0670">Pyruvate</keyword>
<evidence type="ECO:0000256" key="2">
    <source>
        <dbReference type="ARBA" id="ARBA00007317"/>
    </source>
</evidence>
<dbReference type="EC" id="2.3.1.-" evidence="6"/>